<dbReference type="PANTHER" id="PTHR26374">
    <property type="entry name" value="ZINC FINGER PROTEIN ZAT5"/>
    <property type="match status" value="1"/>
</dbReference>
<dbReference type="PANTHER" id="PTHR26374:SF425">
    <property type="entry name" value="C2H2-TYPE ZINC FINGER PROTEIN"/>
    <property type="match status" value="1"/>
</dbReference>
<dbReference type="SUPFAM" id="SSF57667">
    <property type="entry name" value="beta-beta-alpha zinc fingers"/>
    <property type="match status" value="1"/>
</dbReference>
<evidence type="ECO:0000259" key="11">
    <source>
        <dbReference type="PROSITE" id="PS50157"/>
    </source>
</evidence>
<evidence type="ECO:0000256" key="2">
    <source>
        <dbReference type="ARBA" id="ARBA00022723"/>
    </source>
</evidence>
<keyword evidence="4 9" id="KW-0863">Zinc-finger</keyword>
<dbReference type="InterPro" id="IPR013087">
    <property type="entry name" value="Znf_C2H2_type"/>
</dbReference>
<evidence type="ECO:0000256" key="9">
    <source>
        <dbReference type="PROSITE-ProRule" id="PRU00042"/>
    </source>
</evidence>
<feature type="region of interest" description="Disordered" evidence="10">
    <location>
        <begin position="115"/>
        <end position="140"/>
    </location>
</feature>
<reference evidence="12" key="1">
    <citation type="submission" date="2019-09" db="EMBL/GenBank/DDBJ databases">
        <title>Draft genome information of white flower Hibiscus syriacus.</title>
        <authorList>
            <person name="Kim Y.-M."/>
        </authorList>
    </citation>
    <scope>NUCLEOTIDE SEQUENCE [LARGE SCALE GENOMIC DNA]</scope>
    <source>
        <strain evidence="12">YM2019G1</strain>
    </source>
</reference>
<dbReference type="GO" id="GO:0008270">
    <property type="term" value="F:zinc ion binding"/>
    <property type="evidence" value="ECO:0007669"/>
    <property type="project" value="UniProtKB-KW"/>
</dbReference>
<keyword evidence="8" id="KW-0539">Nucleus</keyword>
<evidence type="ECO:0000256" key="3">
    <source>
        <dbReference type="ARBA" id="ARBA00022737"/>
    </source>
</evidence>
<proteinExistence type="predicted"/>
<dbReference type="EMBL" id="VEPZ02000032">
    <property type="protein sequence ID" value="KAE8735615.1"/>
    <property type="molecule type" value="Genomic_DNA"/>
</dbReference>
<dbReference type="InterPro" id="IPR036236">
    <property type="entry name" value="Znf_C2H2_sf"/>
</dbReference>
<evidence type="ECO:0000256" key="5">
    <source>
        <dbReference type="ARBA" id="ARBA00022833"/>
    </source>
</evidence>
<dbReference type="PROSITE" id="PS00028">
    <property type="entry name" value="ZINC_FINGER_C2H2_1"/>
    <property type="match status" value="1"/>
</dbReference>
<keyword evidence="6" id="KW-0805">Transcription regulation</keyword>
<comment type="subcellular location">
    <subcellularLocation>
        <location evidence="1">Nucleus</location>
    </subcellularLocation>
</comment>
<evidence type="ECO:0000256" key="10">
    <source>
        <dbReference type="SAM" id="MobiDB-lite"/>
    </source>
</evidence>
<keyword evidence="13" id="KW-1185">Reference proteome</keyword>
<evidence type="ECO:0000256" key="4">
    <source>
        <dbReference type="ARBA" id="ARBA00022771"/>
    </source>
</evidence>
<evidence type="ECO:0000256" key="6">
    <source>
        <dbReference type="ARBA" id="ARBA00023015"/>
    </source>
</evidence>
<keyword evidence="5" id="KW-0862">Zinc</keyword>
<gene>
    <name evidence="12" type="ORF">F3Y22_tig00000340pilonHSYRG00781</name>
</gene>
<evidence type="ECO:0000313" key="13">
    <source>
        <dbReference type="Proteomes" id="UP000436088"/>
    </source>
</evidence>
<comment type="caution">
    <text evidence="12">The sequence shown here is derived from an EMBL/GenBank/DDBJ whole genome shotgun (WGS) entry which is preliminary data.</text>
</comment>
<dbReference type="Proteomes" id="UP000436088">
    <property type="component" value="Unassembled WGS sequence"/>
</dbReference>
<dbReference type="AlphaFoldDB" id="A0A6A3D1G5"/>
<name>A0A6A3D1G5_HIBSY</name>
<sequence>MTSSSSSGGSDGGGDKCTEEEEEMAICLLMLARSDGPKRSDEFYFYDCKTCNRSFPSFEALGGHKASHKKPKSALRSTKKPLVLAVDDAGIALRVSNKKGNKIHECSIRGSKFASGQSLGGHVRRHRAAAASNRSAMDVA</sequence>
<keyword evidence="7" id="KW-0804">Transcription</keyword>
<dbReference type="GO" id="GO:0005634">
    <property type="term" value="C:nucleus"/>
    <property type="evidence" value="ECO:0007669"/>
    <property type="project" value="UniProtKB-SubCell"/>
</dbReference>
<accession>A0A6A3D1G5</accession>
<evidence type="ECO:0000256" key="7">
    <source>
        <dbReference type="ARBA" id="ARBA00023163"/>
    </source>
</evidence>
<dbReference type="Pfam" id="PF13912">
    <property type="entry name" value="zf-C2H2_6"/>
    <property type="match status" value="2"/>
</dbReference>
<organism evidence="12 13">
    <name type="scientific">Hibiscus syriacus</name>
    <name type="common">Rose of Sharon</name>
    <dbReference type="NCBI Taxonomy" id="106335"/>
    <lineage>
        <taxon>Eukaryota</taxon>
        <taxon>Viridiplantae</taxon>
        <taxon>Streptophyta</taxon>
        <taxon>Embryophyta</taxon>
        <taxon>Tracheophyta</taxon>
        <taxon>Spermatophyta</taxon>
        <taxon>Magnoliopsida</taxon>
        <taxon>eudicotyledons</taxon>
        <taxon>Gunneridae</taxon>
        <taxon>Pentapetalae</taxon>
        <taxon>rosids</taxon>
        <taxon>malvids</taxon>
        <taxon>Malvales</taxon>
        <taxon>Malvaceae</taxon>
        <taxon>Malvoideae</taxon>
        <taxon>Hibiscus</taxon>
    </lineage>
</organism>
<dbReference type="PROSITE" id="PS50157">
    <property type="entry name" value="ZINC_FINGER_C2H2_2"/>
    <property type="match status" value="1"/>
</dbReference>
<evidence type="ECO:0000313" key="12">
    <source>
        <dbReference type="EMBL" id="KAE8735615.1"/>
    </source>
</evidence>
<keyword evidence="2" id="KW-0479">Metal-binding</keyword>
<feature type="domain" description="C2H2-type" evidence="11">
    <location>
        <begin position="46"/>
        <end position="73"/>
    </location>
</feature>
<evidence type="ECO:0000256" key="8">
    <source>
        <dbReference type="ARBA" id="ARBA00023242"/>
    </source>
</evidence>
<dbReference type="Gene3D" id="3.30.160.60">
    <property type="entry name" value="Classic Zinc Finger"/>
    <property type="match status" value="1"/>
</dbReference>
<feature type="compositionally biased region" description="Low complexity" evidence="10">
    <location>
        <begin position="129"/>
        <end position="140"/>
    </location>
</feature>
<protein>
    <submittedName>
        <fullName evidence="12">Copper/zinc superoxide dismutase 2 isoform 1</fullName>
    </submittedName>
</protein>
<evidence type="ECO:0000256" key="1">
    <source>
        <dbReference type="ARBA" id="ARBA00004123"/>
    </source>
</evidence>
<keyword evidence="3" id="KW-0677">Repeat</keyword>